<dbReference type="RefSeq" id="WP_379772642.1">
    <property type="nucleotide sequence ID" value="NZ_JBHSMZ010000014.1"/>
</dbReference>
<dbReference type="SUPFAM" id="SSF55166">
    <property type="entry name" value="Hedgehog/DD-peptidase"/>
    <property type="match status" value="1"/>
</dbReference>
<accession>A0ABW0S500</accession>
<evidence type="ECO:0000313" key="2">
    <source>
        <dbReference type="Proteomes" id="UP001596086"/>
    </source>
</evidence>
<proteinExistence type="predicted"/>
<organism evidence="1 2">
    <name type="scientific">Massilia aerilata</name>
    <dbReference type="NCBI Taxonomy" id="453817"/>
    <lineage>
        <taxon>Bacteria</taxon>
        <taxon>Pseudomonadati</taxon>
        <taxon>Pseudomonadota</taxon>
        <taxon>Betaproteobacteria</taxon>
        <taxon>Burkholderiales</taxon>
        <taxon>Oxalobacteraceae</taxon>
        <taxon>Telluria group</taxon>
        <taxon>Massilia</taxon>
    </lineage>
</organism>
<dbReference type="Proteomes" id="UP001596086">
    <property type="component" value="Unassembled WGS sequence"/>
</dbReference>
<dbReference type="Gene3D" id="3.30.1380.10">
    <property type="match status" value="1"/>
</dbReference>
<reference evidence="2" key="1">
    <citation type="journal article" date="2019" name="Int. J. Syst. Evol. Microbiol.">
        <title>The Global Catalogue of Microorganisms (GCM) 10K type strain sequencing project: providing services to taxonomists for standard genome sequencing and annotation.</title>
        <authorList>
            <consortium name="The Broad Institute Genomics Platform"/>
            <consortium name="The Broad Institute Genome Sequencing Center for Infectious Disease"/>
            <person name="Wu L."/>
            <person name="Ma J."/>
        </authorList>
    </citation>
    <scope>NUCLEOTIDE SEQUENCE [LARGE SCALE GENOMIC DNA]</scope>
    <source>
        <strain evidence="2">CGMCC 4.5798</strain>
    </source>
</reference>
<dbReference type="EMBL" id="JBHSMZ010000014">
    <property type="protein sequence ID" value="MFC5550283.1"/>
    <property type="molecule type" value="Genomic_DNA"/>
</dbReference>
<comment type="caution">
    <text evidence="1">The sequence shown here is derived from an EMBL/GenBank/DDBJ whole genome shotgun (WGS) entry which is preliminary data.</text>
</comment>
<keyword evidence="2" id="KW-1185">Reference proteome</keyword>
<gene>
    <name evidence="1" type="ORF">ACFPO9_17340</name>
</gene>
<name>A0ABW0S500_9BURK</name>
<sequence length="176" mass="19643">MASNGIPIQPKDSRGYFMLPQAPEDAGYYVYGNLHGVPGTGHLAQYAHPNLLSLIFQIEREWQALCDRKFGIGNISIDGGHEFDRHKTHQKGIEVDCRPVRKDELTGQAARCSYRDTAVYDAAATTKLIDLFVRHPWVKVVYFNDPAVQKALGARVTSCPGHDDHFHVGLWGRLAS</sequence>
<evidence type="ECO:0008006" key="3">
    <source>
        <dbReference type="Google" id="ProtNLM"/>
    </source>
</evidence>
<protein>
    <recommendedName>
        <fullName evidence="3">Penicillin-insensitive murein endopeptidase</fullName>
    </recommendedName>
</protein>
<evidence type="ECO:0000313" key="1">
    <source>
        <dbReference type="EMBL" id="MFC5550283.1"/>
    </source>
</evidence>
<dbReference type="InterPro" id="IPR009045">
    <property type="entry name" value="Zn_M74/Hedgehog-like"/>
</dbReference>